<proteinExistence type="predicted"/>
<dbReference type="EMBL" id="UFQT01000602">
    <property type="protein sequence ID" value="SSX25636.1"/>
    <property type="molecule type" value="Genomic_DNA"/>
</dbReference>
<dbReference type="InterPro" id="IPR019321">
    <property type="entry name" value="Nucleoporin_Nup88"/>
</dbReference>
<sequence>MSFWRCLLSFFMYSHILACVHAYTLVLSAQQNYIVNKVLASNEGNLLAICGLRGVSIIELPRRWGINGPFQNGKDRIICRNVPENHSMTDNSKRREQTNEKKNGCLLIRNKIEFEESKDVYSQL</sequence>
<reference evidence="2" key="1">
    <citation type="submission" date="2018-07" db="EMBL/GenBank/DDBJ databases">
        <authorList>
            <person name="Quirk P.G."/>
            <person name="Krulwich T.A."/>
        </authorList>
    </citation>
    <scope>NUCLEOTIDE SEQUENCE</scope>
</reference>
<protein>
    <submittedName>
        <fullName evidence="2">CSON012593 protein</fullName>
    </submittedName>
</protein>
<dbReference type="AlphaFoldDB" id="A0A336M5U3"/>
<keyword evidence="1" id="KW-0732">Signal</keyword>
<dbReference type="Pfam" id="PF10168">
    <property type="entry name" value="Nup88"/>
    <property type="match status" value="1"/>
</dbReference>
<name>A0A336M5U3_CULSO</name>
<gene>
    <name evidence="2" type="primary">CSON012593</name>
</gene>
<feature type="signal peptide" evidence="1">
    <location>
        <begin position="1"/>
        <end position="22"/>
    </location>
</feature>
<organism evidence="2">
    <name type="scientific">Culicoides sonorensis</name>
    <name type="common">Biting midge</name>
    <dbReference type="NCBI Taxonomy" id="179676"/>
    <lineage>
        <taxon>Eukaryota</taxon>
        <taxon>Metazoa</taxon>
        <taxon>Ecdysozoa</taxon>
        <taxon>Arthropoda</taxon>
        <taxon>Hexapoda</taxon>
        <taxon>Insecta</taxon>
        <taxon>Pterygota</taxon>
        <taxon>Neoptera</taxon>
        <taxon>Endopterygota</taxon>
        <taxon>Diptera</taxon>
        <taxon>Nematocera</taxon>
        <taxon>Chironomoidea</taxon>
        <taxon>Ceratopogonidae</taxon>
        <taxon>Ceratopogoninae</taxon>
        <taxon>Culicoides</taxon>
        <taxon>Monoculicoides</taxon>
    </lineage>
</organism>
<dbReference type="VEuPathDB" id="VectorBase:CSON012593"/>
<evidence type="ECO:0000256" key="1">
    <source>
        <dbReference type="SAM" id="SignalP"/>
    </source>
</evidence>
<evidence type="ECO:0000313" key="2">
    <source>
        <dbReference type="EMBL" id="SSX25636.1"/>
    </source>
</evidence>
<accession>A0A336M5U3</accession>
<feature type="chain" id="PRO_5016294006" evidence="1">
    <location>
        <begin position="23"/>
        <end position="124"/>
    </location>
</feature>